<feature type="region of interest" description="Disordered" evidence="7">
    <location>
        <begin position="1"/>
        <end position="46"/>
    </location>
</feature>
<dbReference type="GO" id="GO:0019354">
    <property type="term" value="P:siroheme biosynthetic process"/>
    <property type="evidence" value="ECO:0007669"/>
    <property type="project" value="TreeGrafter"/>
</dbReference>
<dbReference type="InterPro" id="IPR014777">
    <property type="entry name" value="4pyrrole_Mease_sub1"/>
</dbReference>
<evidence type="ECO:0000256" key="2">
    <source>
        <dbReference type="ARBA" id="ARBA00022603"/>
    </source>
</evidence>
<dbReference type="PROSITE" id="PS00840">
    <property type="entry name" value="SUMT_2"/>
    <property type="match status" value="1"/>
</dbReference>
<dbReference type="PANTHER" id="PTHR45790:SF3">
    <property type="entry name" value="S-ADENOSYL-L-METHIONINE-DEPENDENT UROPORPHYRINOGEN III METHYLTRANSFERASE, CHLOROPLASTIC"/>
    <property type="match status" value="1"/>
</dbReference>
<dbReference type="SUPFAM" id="SSF53790">
    <property type="entry name" value="Tetrapyrrole methylase"/>
    <property type="match status" value="1"/>
</dbReference>
<organism evidence="9 10">
    <name type="scientific">Porphyra umbilicalis</name>
    <name type="common">Purple laver</name>
    <name type="synonym">Red alga</name>
    <dbReference type="NCBI Taxonomy" id="2786"/>
    <lineage>
        <taxon>Eukaryota</taxon>
        <taxon>Rhodophyta</taxon>
        <taxon>Bangiophyceae</taxon>
        <taxon>Bangiales</taxon>
        <taxon>Bangiaceae</taxon>
        <taxon>Porphyra</taxon>
    </lineage>
</organism>
<name>A0A1X6NY83_PORUM</name>
<evidence type="ECO:0000256" key="5">
    <source>
        <dbReference type="ARBA" id="ARBA00023244"/>
    </source>
</evidence>
<dbReference type="InterPro" id="IPR000878">
    <property type="entry name" value="4pyrrol_Mease"/>
</dbReference>
<evidence type="ECO:0000256" key="6">
    <source>
        <dbReference type="RuleBase" id="RU003960"/>
    </source>
</evidence>
<dbReference type="GO" id="GO:0032259">
    <property type="term" value="P:methylation"/>
    <property type="evidence" value="ECO:0007669"/>
    <property type="project" value="UniProtKB-KW"/>
</dbReference>
<comment type="similarity">
    <text evidence="6">Belongs to the precorrin methyltransferase family.</text>
</comment>
<feature type="compositionally biased region" description="Low complexity" evidence="7">
    <location>
        <begin position="13"/>
        <end position="40"/>
    </location>
</feature>
<dbReference type="EC" id="2.1.1.107" evidence="1"/>
<evidence type="ECO:0000313" key="9">
    <source>
        <dbReference type="EMBL" id="OSX73558.1"/>
    </source>
</evidence>
<evidence type="ECO:0000256" key="3">
    <source>
        <dbReference type="ARBA" id="ARBA00022679"/>
    </source>
</evidence>
<dbReference type="PANTHER" id="PTHR45790">
    <property type="entry name" value="SIROHEME SYNTHASE-RELATED"/>
    <property type="match status" value="1"/>
</dbReference>
<keyword evidence="2 6" id="KW-0489">Methyltransferase</keyword>
<dbReference type="Gene3D" id="3.30.950.10">
    <property type="entry name" value="Methyltransferase, Cobalt-precorrin-4 Transmethylase, Domain 2"/>
    <property type="match status" value="1"/>
</dbReference>
<dbReference type="InterPro" id="IPR035996">
    <property type="entry name" value="4pyrrol_Methylase_sf"/>
</dbReference>
<evidence type="ECO:0000259" key="8">
    <source>
        <dbReference type="Pfam" id="PF00590"/>
    </source>
</evidence>
<dbReference type="GO" id="GO:0004851">
    <property type="term" value="F:uroporphyrin-III C-methyltransferase activity"/>
    <property type="evidence" value="ECO:0007669"/>
    <property type="project" value="UniProtKB-EC"/>
</dbReference>
<evidence type="ECO:0000256" key="4">
    <source>
        <dbReference type="ARBA" id="ARBA00022691"/>
    </source>
</evidence>
<keyword evidence="3 6" id="KW-0808">Transferase</keyword>
<evidence type="ECO:0000256" key="1">
    <source>
        <dbReference type="ARBA" id="ARBA00012162"/>
    </source>
</evidence>
<dbReference type="InterPro" id="IPR050161">
    <property type="entry name" value="Siro_Cobalamin_biosynth"/>
</dbReference>
<protein>
    <recommendedName>
        <fullName evidence="1">uroporphyrinogen-III C-methyltransferase</fullName>
        <ecNumber evidence="1">2.1.1.107</ecNumber>
    </recommendedName>
</protein>
<dbReference type="Pfam" id="PF00590">
    <property type="entry name" value="TP_methylase"/>
    <property type="match status" value="1"/>
</dbReference>
<keyword evidence="5" id="KW-0627">Porphyrin biosynthesis</keyword>
<dbReference type="Gene3D" id="3.40.1010.10">
    <property type="entry name" value="Cobalt-precorrin-4 Transmethylase, Domain 1"/>
    <property type="match status" value="1"/>
</dbReference>
<evidence type="ECO:0000256" key="7">
    <source>
        <dbReference type="SAM" id="MobiDB-lite"/>
    </source>
</evidence>
<accession>A0A1X6NY83</accession>
<keyword evidence="4" id="KW-0949">S-adenosyl-L-methionine</keyword>
<feature type="domain" description="Tetrapyrrole methylase" evidence="8">
    <location>
        <begin position="46"/>
        <end position="260"/>
    </location>
</feature>
<evidence type="ECO:0000313" key="10">
    <source>
        <dbReference type="Proteomes" id="UP000218209"/>
    </source>
</evidence>
<gene>
    <name evidence="9" type="ORF">BU14_0339s0022</name>
</gene>
<dbReference type="AlphaFoldDB" id="A0A1X6NY83"/>
<dbReference type="InterPro" id="IPR003043">
    <property type="entry name" value="Uropor_MeTrfase_CS"/>
</dbReference>
<reference evidence="9 10" key="1">
    <citation type="submission" date="2017-03" db="EMBL/GenBank/DDBJ databases">
        <title>WGS assembly of Porphyra umbilicalis.</title>
        <authorList>
            <person name="Brawley S.H."/>
            <person name="Blouin N.A."/>
            <person name="Ficko-Blean E."/>
            <person name="Wheeler G.L."/>
            <person name="Lohr M."/>
            <person name="Goodson H.V."/>
            <person name="Jenkins J.W."/>
            <person name="Blaby-Haas C.E."/>
            <person name="Helliwell K.E."/>
            <person name="Chan C."/>
            <person name="Marriage T."/>
            <person name="Bhattacharya D."/>
            <person name="Klein A.S."/>
            <person name="Badis Y."/>
            <person name="Brodie J."/>
            <person name="Cao Y."/>
            <person name="Collen J."/>
            <person name="Dittami S.M."/>
            <person name="Gachon C.M."/>
            <person name="Green B.R."/>
            <person name="Karpowicz S."/>
            <person name="Kim J.W."/>
            <person name="Kudahl U."/>
            <person name="Lin S."/>
            <person name="Michel G."/>
            <person name="Mittag M."/>
            <person name="Olson B.J."/>
            <person name="Pangilinan J."/>
            <person name="Peng Y."/>
            <person name="Qiu H."/>
            <person name="Shu S."/>
            <person name="Singer J.T."/>
            <person name="Smith A.G."/>
            <person name="Sprecher B.N."/>
            <person name="Wagner V."/>
            <person name="Wang W."/>
            <person name="Wang Z.-Y."/>
            <person name="Yan J."/>
            <person name="Yarish C."/>
            <person name="Zoeuner-Riek S."/>
            <person name="Zhuang Y."/>
            <person name="Zou Y."/>
            <person name="Lindquist E.A."/>
            <person name="Grimwood J."/>
            <person name="Barry K."/>
            <person name="Rokhsar D.S."/>
            <person name="Schmutz J."/>
            <person name="Stiller J.W."/>
            <person name="Grossman A.R."/>
            <person name="Prochnik S.E."/>
        </authorList>
    </citation>
    <scope>NUCLEOTIDE SEQUENCE [LARGE SCALE GENOMIC DNA]</scope>
    <source>
        <strain evidence="9">4086291</strain>
    </source>
</reference>
<dbReference type="EMBL" id="KV918990">
    <property type="protein sequence ID" value="OSX73558.1"/>
    <property type="molecule type" value="Genomic_DNA"/>
</dbReference>
<dbReference type="Proteomes" id="UP000218209">
    <property type="component" value="Unassembled WGS sequence"/>
</dbReference>
<proteinExistence type="inferred from homology"/>
<sequence length="277" mass="26747">MPVDDRATPPAPDVAATPVDDGTTPPSPDAAAAPIDDGTTPPTPPTLHLVSAGVSLPTVTLGAAAILADADVVLYDDLASHALPLVRAGATLLPVGKRGGGPSTPQADTSALAAACAKARTVRPPPDATAGYAPTASAAGVRRAVVVRLKSGDAGVYGRAAEEVGAVVAAGVAVAVHPGVCSVTAAAAAAGLPLTVRGVSDAFVVASGHAPGALDYGVLASVDTVVLLMATRCLPTICGRLVGEGGRAGGTPIAVIRDGGGDGRWEGVSLTPHGGGD</sequence>
<dbReference type="InterPro" id="IPR014776">
    <property type="entry name" value="4pyrrole_Mease_sub2"/>
</dbReference>
<keyword evidence="10" id="KW-1185">Reference proteome</keyword>
<dbReference type="OrthoDB" id="508204at2759"/>